<dbReference type="PANTHER" id="PTHR30504:SF4">
    <property type="entry name" value="GLUCANS BIOSYNTHESIS PROTEIN G"/>
    <property type="match status" value="1"/>
</dbReference>
<keyword evidence="6" id="KW-0574">Periplasm</keyword>
<protein>
    <recommendedName>
        <fullName evidence="4">Glucans biosynthesis protein G</fullName>
    </recommendedName>
</protein>
<dbReference type="InterPro" id="IPR007444">
    <property type="entry name" value="Glucan_biosyn_MdoG_C"/>
</dbReference>
<evidence type="ECO:0000313" key="10">
    <source>
        <dbReference type="Proteomes" id="UP000239772"/>
    </source>
</evidence>
<dbReference type="InterPro" id="IPR011013">
    <property type="entry name" value="Gal_mutarotase_sf_dom"/>
</dbReference>
<evidence type="ECO:0000256" key="1">
    <source>
        <dbReference type="ARBA" id="ARBA00004418"/>
    </source>
</evidence>
<dbReference type="Proteomes" id="UP000239772">
    <property type="component" value="Unassembled WGS sequence"/>
</dbReference>
<feature type="compositionally biased region" description="Pro residues" evidence="7">
    <location>
        <begin position="18"/>
        <end position="38"/>
    </location>
</feature>
<feature type="region of interest" description="Disordered" evidence="7">
    <location>
        <begin position="1"/>
        <end position="41"/>
    </location>
</feature>
<dbReference type="Gene3D" id="2.60.40.10">
    <property type="entry name" value="Immunoglobulins"/>
    <property type="match status" value="1"/>
</dbReference>
<keyword evidence="5" id="KW-0732">Signal</keyword>
<dbReference type="GO" id="GO:0030246">
    <property type="term" value="F:carbohydrate binding"/>
    <property type="evidence" value="ECO:0007669"/>
    <property type="project" value="InterPro"/>
</dbReference>
<comment type="pathway">
    <text evidence="2">Glycan metabolism; osmoregulated periplasmic glucan (OPG) biosynthesis.</text>
</comment>
<feature type="domain" description="Glucan biosynthesis periplasmic MdoG C-terminal" evidence="8">
    <location>
        <begin position="40"/>
        <end position="516"/>
    </location>
</feature>
<dbReference type="EMBL" id="PVZS01000034">
    <property type="protein sequence ID" value="PSC02975.1"/>
    <property type="molecule type" value="Genomic_DNA"/>
</dbReference>
<organism evidence="9 10">
    <name type="scientific">Alsobacter soli</name>
    <dbReference type="NCBI Taxonomy" id="2109933"/>
    <lineage>
        <taxon>Bacteria</taxon>
        <taxon>Pseudomonadati</taxon>
        <taxon>Pseudomonadota</taxon>
        <taxon>Alphaproteobacteria</taxon>
        <taxon>Hyphomicrobiales</taxon>
        <taxon>Alsobacteraceae</taxon>
        <taxon>Alsobacter</taxon>
    </lineage>
</organism>
<dbReference type="InterPro" id="IPR013783">
    <property type="entry name" value="Ig-like_fold"/>
</dbReference>
<dbReference type="AlphaFoldDB" id="A0A2T1HMT1"/>
<comment type="subcellular location">
    <subcellularLocation>
        <location evidence="1">Periplasm</location>
    </subcellularLocation>
</comment>
<proteinExistence type="inferred from homology"/>
<comment type="caution">
    <text evidence="9">The sequence shown here is derived from an EMBL/GenBank/DDBJ whole genome shotgun (WGS) entry which is preliminary data.</text>
</comment>
<dbReference type="UniPathway" id="UPA00637"/>
<reference evidence="10" key="1">
    <citation type="submission" date="2018-03" db="EMBL/GenBank/DDBJ databases">
        <authorList>
            <person name="Sun L."/>
            <person name="Liu H."/>
            <person name="Chen W."/>
            <person name="Huang K."/>
            <person name="Liu W."/>
            <person name="Gao X."/>
        </authorList>
    </citation>
    <scope>NUCLEOTIDE SEQUENCE [LARGE SCALE GENOMIC DNA]</scope>
    <source>
        <strain evidence="10">SH9</strain>
    </source>
</reference>
<evidence type="ECO:0000256" key="3">
    <source>
        <dbReference type="ARBA" id="ARBA00009284"/>
    </source>
</evidence>
<dbReference type="SUPFAM" id="SSF74650">
    <property type="entry name" value="Galactose mutarotase-like"/>
    <property type="match status" value="1"/>
</dbReference>
<keyword evidence="10" id="KW-1185">Reference proteome</keyword>
<dbReference type="GO" id="GO:0051274">
    <property type="term" value="P:beta-glucan biosynthetic process"/>
    <property type="evidence" value="ECO:0007669"/>
    <property type="project" value="TreeGrafter"/>
</dbReference>
<dbReference type="FunFam" id="2.70.98.10:FF:000001">
    <property type="entry name" value="Glucans biosynthesis protein G"/>
    <property type="match status" value="1"/>
</dbReference>
<evidence type="ECO:0000256" key="2">
    <source>
        <dbReference type="ARBA" id="ARBA00005001"/>
    </source>
</evidence>
<evidence type="ECO:0000256" key="6">
    <source>
        <dbReference type="ARBA" id="ARBA00022764"/>
    </source>
</evidence>
<dbReference type="Gene3D" id="2.70.98.10">
    <property type="match status" value="1"/>
</dbReference>
<sequence length="520" mass="57623">MAVGPLAAPGALAQTAPAQPPAQSPPPPAPPPSPPPQPNFRFEDVIDRARRLAGESFQAEPPPLPPELAQLDYDAYRDIRFRPEKALLGENGSPFRMQLFHLGFLFKRPVVVNVIDHGVAAPVPYSASLFDYGKNKFPGPLPIGLGFAGFRLHYPLNNPDQLDELAVFLGASYFRFLSRGQRYGLSARGLSIGSGQPDEEFPFFREFWVEHPAKGDEFIVVYALLDGASVTGAYQIILRPGPETVAEVRSQLFPRKPIPSIGVAPLTSMFYTSENDRRLRDDFRNEIHDSDGLLVHTGGGEWIWRPLANPPAPRTSHFGDKNPAGFGLLQRDRNFARYEDLEARYDLRPSYWVEPRGDWGEGSIDLVELNTPDETNDNIVAFWRPAKAPEPGAPLELNYLIRSLDSRELHRGGKAAGTFQTGLAGPPGSGDVVRRRFMVDFTGGDLPFYQASPKRVALFAEARGGRLARSNLEPNPVTRGFRAYLDIEAPKAATVEMRSYLTVEGHPMTETWAFAWRAPD</sequence>
<dbReference type="SUPFAM" id="SSF81296">
    <property type="entry name" value="E set domains"/>
    <property type="match status" value="1"/>
</dbReference>
<dbReference type="InterPro" id="IPR014438">
    <property type="entry name" value="Glucan_biosyn_MdoG/MdoD"/>
</dbReference>
<name>A0A2T1HMT1_9HYPH</name>
<evidence type="ECO:0000256" key="5">
    <source>
        <dbReference type="ARBA" id="ARBA00022729"/>
    </source>
</evidence>
<comment type="similarity">
    <text evidence="3">Belongs to the OpgD/OpgG family.</text>
</comment>
<dbReference type="InterPro" id="IPR014756">
    <property type="entry name" value="Ig_E-set"/>
</dbReference>
<dbReference type="PIRSF" id="PIRSF006281">
    <property type="entry name" value="MdoG"/>
    <property type="match status" value="1"/>
</dbReference>
<evidence type="ECO:0000313" key="9">
    <source>
        <dbReference type="EMBL" id="PSC02975.1"/>
    </source>
</evidence>
<evidence type="ECO:0000259" key="8">
    <source>
        <dbReference type="Pfam" id="PF04349"/>
    </source>
</evidence>
<dbReference type="PANTHER" id="PTHR30504">
    <property type="entry name" value="GLUCANS BIOSYNTHESIS PROTEIN"/>
    <property type="match status" value="1"/>
</dbReference>
<evidence type="ECO:0000256" key="7">
    <source>
        <dbReference type="SAM" id="MobiDB-lite"/>
    </source>
</evidence>
<dbReference type="OrthoDB" id="9777817at2"/>
<accession>A0A2T1HMT1</accession>
<dbReference type="InterPro" id="IPR014718">
    <property type="entry name" value="GH-type_carb-bd"/>
</dbReference>
<gene>
    <name evidence="9" type="ORF">SLNSH_21355</name>
</gene>
<evidence type="ECO:0000256" key="4">
    <source>
        <dbReference type="ARBA" id="ARBA00015376"/>
    </source>
</evidence>
<dbReference type="Pfam" id="PF04349">
    <property type="entry name" value="MdoG"/>
    <property type="match status" value="1"/>
</dbReference>
<dbReference type="GO" id="GO:0003824">
    <property type="term" value="F:catalytic activity"/>
    <property type="evidence" value="ECO:0007669"/>
    <property type="project" value="InterPro"/>
</dbReference>
<dbReference type="GO" id="GO:0030288">
    <property type="term" value="C:outer membrane-bounded periplasmic space"/>
    <property type="evidence" value="ECO:0007669"/>
    <property type="project" value="TreeGrafter"/>
</dbReference>
<feature type="compositionally biased region" description="Low complexity" evidence="7">
    <location>
        <begin position="1"/>
        <end position="17"/>
    </location>
</feature>